<dbReference type="Proteomes" id="UP000515512">
    <property type="component" value="Chromosome"/>
</dbReference>
<protein>
    <submittedName>
        <fullName evidence="2">Uncharacterized protein</fullName>
    </submittedName>
</protein>
<keyword evidence="3" id="KW-1185">Reference proteome</keyword>
<feature type="transmembrane region" description="Helical" evidence="1">
    <location>
        <begin position="50"/>
        <end position="71"/>
    </location>
</feature>
<evidence type="ECO:0000256" key="1">
    <source>
        <dbReference type="SAM" id="Phobius"/>
    </source>
</evidence>
<evidence type="ECO:0000313" key="3">
    <source>
        <dbReference type="Proteomes" id="UP000515512"/>
    </source>
</evidence>
<name>A0A7D6Z665_9NOCA</name>
<keyword evidence="1" id="KW-0472">Membrane</keyword>
<keyword evidence="1" id="KW-1133">Transmembrane helix</keyword>
<keyword evidence="1" id="KW-0812">Transmembrane</keyword>
<accession>A0A7D6Z665</accession>
<dbReference type="KEGG" id="nhu:H0264_20030"/>
<dbReference type="AlphaFoldDB" id="A0A7D6Z665"/>
<dbReference type="RefSeq" id="WP_181578956.1">
    <property type="nucleotide sequence ID" value="NZ_CP059399.1"/>
</dbReference>
<feature type="transmembrane region" description="Helical" evidence="1">
    <location>
        <begin position="16"/>
        <end position="38"/>
    </location>
</feature>
<evidence type="ECO:0000313" key="2">
    <source>
        <dbReference type="EMBL" id="QLY27748.1"/>
    </source>
</evidence>
<sequence>MTAYPVPSAPRRGTPVGWWLAMVVILGLGAAGCLWLMWISASSGDTLDAMLTGFMPMAGLFAIWLTLAVVGGVSYRIYWPSIGLPLVLATTLVVLWLGVPGKLGWMASRSALDQAAASCTESTGAIRIGVYTFDRVQRLADGCRFDLADAGFLSNIDGFVRLPSGPPEPAPGKRNAYRYAEHDGQWHTYVYVSDYSNND</sequence>
<proteinExistence type="predicted"/>
<organism evidence="2 3">
    <name type="scientific">Nocardia huaxiensis</name>
    <dbReference type="NCBI Taxonomy" id="2755382"/>
    <lineage>
        <taxon>Bacteria</taxon>
        <taxon>Bacillati</taxon>
        <taxon>Actinomycetota</taxon>
        <taxon>Actinomycetes</taxon>
        <taxon>Mycobacteriales</taxon>
        <taxon>Nocardiaceae</taxon>
        <taxon>Nocardia</taxon>
    </lineage>
</organism>
<feature type="transmembrane region" description="Helical" evidence="1">
    <location>
        <begin position="77"/>
        <end position="99"/>
    </location>
</feature>
<dbReference type="EMBL" id="CP059399">
    <property type="protein sequence ID" value="QLY27748.1"/>
    <property type="molecule type" value="Genomic_DNA"/>
</dbReference>
<gene>
    <name evidence="2" type="ORF">H0264_20030</name>
</gene>
<reference evidence="2 3" key="1">
    <citation type="submission" date="2020-07" db="EMBL/GenBank/DDBJ databases">
        <authorList>
            <person name="Zhuang K."/>
            <person name="Ran Y."/>
        </authorList>
    </citation>
    <scope>NUCLEOTIDE SEQUENCE [LARGE SCALE GENOMIC DNA]</scope>
    <source>
        <strain evidence="2 3">WCH-YHL-001</strain>
    </source>
</reference>